<reference evidence="2" key="1">
    <citation type="submission" date="2023-05" db="EMBL/GenBank/DDBJ databases">
        <authorList>
            <person name="Huff M."/>
        </authorList>
    </citation>
    <scope>NUCLEOTIDE SEQUENCE</scope>
</reference>
<gene>
    <name evidence="2" type="ORF">FPE_LOCUS27881</name>
</gene>
<protein>
    <recommendedName>
        <fullName evidence="1">POX domain-containing protein</fullName>
    </recommendedName>
</protein>
<dbReference type="Pfam" id="PF07526">
    <property type="entry name" value="POX"/>
    <property type="match status" value="1"/>
</dbReference>
<name>A0AAD2A301_9LAMI</name>
<keyword evidence="3" id="KW-1185">Reference proteome</keyword>
<evidence type="ECO:0000259" key="1">
    <source>
        <dbReference type="Pfam" id="PF07526"/>
    </source>
</evidence>
<evidence type="ECO:0000313" key="2">
    <source>
        <dbReference type="EMBL" id="CAI9780451.1"/>
    </source>
</evidence>
<dbReference type="EMBL" id="OU503052">
    <property type="protein sequence ID" value="CAI9780451.1"/>
    <property type="molecule type" value="Genomic_DNA"/>
</dbReference>
<feature type="domain" description="POX" evidence="1">
    <location>
        <begin position="1"/>
        <end position="39"/>
    </location>
</feature>
<accession>A0AAD2A301</accession>
<proteinExistence type="predicted"/>
<dbReference type="InterPro" id="IPR006563">
    <property type="entry name" value="POX_dom"/>
</dbReference>
<organism evidence="2 3">
    <name type="scientific">Fraxinus pennsylvanica</name>
    <dbReference type="NCBI Taxonomy" id="56036"/>
    <lineage>
        <taxon>Eukaryota</taxon>
        <taxon>Viridiplantae</taxon>
        <taxon>Streptophyta</taxon>
        <taxon>Embryophyta</taxon>
        <taxon>Tracheophyta</taxon>
        <taxon>Spermatophyta</taxon>
        <taxon>Magnoliopsida</taxon>
        <taxon>eudicotyledons</taxon>
        <taxon>Gunneridae</taxon>
        <taxon>Pentapetalae</taxon>
        <taxon>asterids</taxon>
        <taxon>lamiids</taxon>
        <taxon>Lamiales</taxon>
        <taxon>Oleaceae</taxon>
        <taxon>Oleeae</taxon>
        <taxon>Fraxinus</taxon>
    </lineage>
</organism>
<dbReference type="AlphaFoldDB" id="A0AAD2A301"/>
<evidence type="ECO:0000313" key="3">
    <source>
        <dbReference type="Proteomes" id="UP000834106"/>
    </source>
</evidence>
<sequence>MQAMVISFELVIGNGAAMPYTELAQKAMSQHFRGTKDAIIAQVKQTCEILGENDVTISTGLTKGETPKLKLLEQKFRQQKSLHHMGMLDPEAWRPQRGLAEPVIVGQVEGEYGRQTLEECGGCAEGVTESKLCVLLLVVH</sequence>
<dbReference type="Proteomes" id="UP000834106">
    <property type="component" value="Chromosome 17"/>
</dbReference>